<evidence type="ECO:0000313" key="2">
    <source>
        <dbReference type="Proteomes" id="UP000599312"/>
    </source>
</evidence>
<evidence type="ECO:0000313" key="1">
    <source>
        <dbReference type="EMBL" id="MBF9232044.1"/>
    </source>
</evidence>
<dbReference type="EMBL" id="JADQDO010000001">
    <property type="protein sequence ID" value="MBF9232044.1"/>
    <property type="molecule type" value="Genomic_DNA"/>
</dbReference>
<gene>
    <name evidence="1" type="ORF">I2H38_01490</name>
</gene>
<dbReference type="InterPro" id="IPR021330">
    <property type="entry name" value="DUF2939"/>
</dbReference>
<dbReference type="AlphaFoldDB" id="A0A931BM53"/>
<proteinExistence type="predicted"/>
<reference evidence="1" key="1">
    <citation type="submission" date="2020-11" db="EMBL/GenBank/DDBJ databases">
        <authorList>
            <person name="Kim M.K."/>
        </authorList>
    </citation>
    <scope>NUCLEOTIDE SEQUENCE</scope>
    <source>
        <strain evidence="1">BT350</strain>
    </source>
</reference>
<organism evidence="1 2">
    <name type="scientific">Microvirga alba</name>
    <dbReference type="NCBI Taxonomy" id="2791025"/>
    <lineage>
        <taxon>Bacteria</taxon>
        <taxon>Pseudomonadati</taxon>
        <taxon>Pseudomonadota</taxon>
        <taxon>Alphaproteobacteria</taxon>
        <taxon>Hyphomicrobiales</taxon>
        <taxon>Methylobacteriaceae</taxon>
        <taxon>Microvirga</taxon>
    </lineage>
</organism>
<accession>A0A931BM53</accession>
<comment type="caution">
    <text evidence="1">The sequence shown here is derived from an EMBL/GenBank/DDBJ whole genome shotgun (WGS) entry which is preliminary data.</text>
</comment>
<keyword evidence="2" id="KW-1185">Reference proteome</keyword>
<dbReference type="Pfam" id="PF11159">
    <property type="entry name" value="DUF2939"/>
    <property type="match status" value="1"/>
</dbReference>
<dbReference type="Proteomes" id="UP000599312">
    <property type="component" value="Unassembled WGS sequence"/>
</dbReference>
<sequence>MAWTLRVSFLLFLAWALFIMSPFVALYDLAKSVEARDIARIEERVNFRALRTSLSRQILNDYLKMSDEQPELSLLNNQTAANVGSVALDPLIENLVTPHALVDFLNEGRFANIAESGSAILLPLRLDARSLRHVAKLFVASESQGFRSISMAIPAGEPKDKRFRLTFRLSGGTWRLTGLDLPQALRAQMLQKLTRVAG</sequence>
<dbReference type="RefSeq" id="WP_196270028.1">
    <property type="nucleotide sequence ID" value="NZ_JADQDO010000001.1"/>
</dbReference>
<name>A0A931BM53_9HYPH</name>
<protein>
    <submittedName>
        <fullName evidence="1">DUF2939 domain-containing protein</fullName>
    </submittedName>
</protein>